<gene>
    <name evidence="2" type="ORF">ACFSR9_02545</name>
</gene>
<sequence>MPELVRPSERYKDSFLDAVREAQESGSGLGDTLKWNLDDIRADFGKVLRDLTRYEPGNDLPDGFVHSEYRWLVEGEEYLGRVSIRYTLSDSLREFGGHIGYEIRPSARRRGYGTLILKLALERARELGIGPVLVTCDVDNLGSRGVIEANGGELEGEFEVPQHQDKPIRRYWIRH</sequence>
<dbReference type="InterPro" id="IPR000182">
    <property type="entry name" value="GNAT_dom"/>
</dbReference>
<dbReference type="PANTHER" id="PTHR39173:SF1">
    <property type="entry name" value="ACETYLTRANSFERASE"/>
    <property type="match status" value="1"/>
</dbReference>
<protein>
    <submittedName>
        <fullName evidence="2">GNAT family N-acetyltransferase</fullName>
    </submittedName>
</protein>
<organism evidence="2 3">
    <name type="scientific">Deinococcus taklimakanensis</name>
    <dbReference type="NCBI Taxonomy" id="536443"/>
    <lineage>
        <taxon>Bacteria</taxon>
        <taxon>Thermotogati</taxon>
        <taxon>Deinococcota</taxon>
        <taxon>Deinococci</taxon>
        <taxon>Deinococcales</taxon>
        <taxon>Deinococcaceae</taxon>
        <taxon>Deinococcus</taxon>
    </lineage>
</organism>
<name>A0ABW5NZR8_9DEIO</name>
<dbReference type="InterPro" id="IPR016181">
    <property type="entry name" value="Acyl_CoA_acyltransferase"/>
</dbReference>
<proteinExistence type="predicted"/>
<evidence type="ECO:0000313" key="3">
    <source>
        <dbReference type="Proteomes" id="UP001597475"/>
    </source>
</evidence>
<dbReference type="PROSITE" id="PS51186">
    <property type="entry name" value="GNAT"/>
    <property type="match status" value="1"/>
</dbReference>
<evidence type="ECO:0000259" key="1">
    <source>
        <dbReference type="PROSITE" id="PS51186"/>
    </source>
</evidence>
<dbReference type="CDD" id="cd04301">
    <property type="entry name" value="NAT_SF"/>
    <property type="match status" value="1"/>
</dbReference>
<dbReference type="Proteomes" id="UP001597475">
    <property type="component" value="Unassembled WGS sequence"/>
</dbReference>
<reference evidence="3" key="1">
    <citation type="journal article" date="2019" name="Int. J. Syst. Evol. Microbiol.">
        <title>The Global Catalogue of Microorganisms (GCM) 10K type strain sequencing project: providing services to taxonomists for standard genome sequencing and annotation.</title>
        <authorList>
            <consortium name="The Broad Institute Genomics Platform"/>
            <consortium name="The Broad Institute Genome Sequencing Center for Infectious Disease"/>
            <person name="Wu L."/>
            <person name="Ma J."/>
        </authorList>
    </citation>
    <scope>NUCLEOTIDE SEQUENCE [LARGE SCALE GENOMIC DNA]</scope>
    <source>
        <strain evidence="3">KCTC 33842</strain>
    </source>
</reference>
<dbReference type="RefSeq" id="WP_386842736.1">
    <property type="nucleotide sequence ID" value="NZ_JBHUMK010000010.1"/>
</dbReference>
<dbReference type="EMBL" id="JBHUMK010000010">
    <property type="protein sequence ID" value="MFD2608318.1"/>
    <property type="molecule type" value="Genomic_DNA"/>
</dbReference>
<comment type="caution">
    <text evidence="2">The sequence shown here is derived from an EMBL/GenBank/DDBJ whole genome shotgun (WGS) entry which is preliminary data.</text>
</comment>
<feature type="domain" description="N-acetyltransferase" evidence="1">
    <location>
        <begin position="17"/>
        <end position="175"/>
    </location>
</feature>
<dbReference type="PANTHER" id="PTHR39173">
    <property type="entry name" value="ACETYLTRANSFERASE"/>
    <property type="match status" value="1"/>
</dbReference>
<keyword evidence="3" id="KW-1185">Reference proteome</keyword>
<evidence type="ECO:0000313" key="2">
    <source>
        <dbReference type="EMBL" id="MFD2608318.1"/>
    </source>
</evidence>
<accession>A0ABW5NZR8</accession>
<dbReference type="Pfam" id="PF13302">
    <property type="entry name" value="Acetyltransf_3"/>
    <property type="match status" value="1"/>
</dbReference>
<dbReference type="SUPFAM" id="SSF55729">
    <property type="entry name" value="Acyl-CoA N-acyltransferases (Nat)"/>
    <property type="match status" value="1"/>
</dbReference>
<dbReference type="Gene3D" id="3.40.630.30">
    <property type="match status" value="1"/>
</dbReference>